<keyword evidence="1" id="KW-0812">Transmembrane</keyword>
<sequence>MLPLCIAILHYKHSLEHITSTESQIRYLRTIQTWHHPQQLPQMNAQVVVVCVIVGAGAGVLIGYATTRYFFGNTSNSDGPTDEFNQAAYMREVRLRNVEQIGAMNGYGHRHMARARADAYSDHTSMA</sequence>
<keyword evidence="1" id="KW-1133">Transmembrane helix</keyword>
<dbReference type="AlphaFoldDB" id="A0A139IPE9"/>
<accession>A0A139IPE9</accession>
<keyword evidence="1" id="KW-0472">Membrane</keyword>
<organism evidence="2 3">
    <name type="scientific">Pseudocercospora musae</name>
    <dbReference type="NCBI Taxonomy" id="113226"/>
    <lineage>
        <taxon>Eukaryota</taxon>
        <taxon>Fungi</taxon>
        <taxon>Dikarya</taxon>
        <taxon>Ascomycota</taxon>
        <taxon>Pezizomycotina</taxon>
        <taxon>Dothideomycetes</taxon>
        <taxon>Dothideomycetidae</taxon>
        <taxon>Mycosphaerellales</taxon>
        <taxon>Mycosphaerellaceae</taxon>
        <taxon>Pseudocercospora</taxon>
    </lineage>
</organism>
<dbReference type="EMBL" id="LFZO01000036">
    <property type="protein sequence ID" value="KXT16472.1"/>
    <property type="molecule type" value="Genomic_DNA"/>
</dbReference>
<comment type="caution">
    <text evidence="2">The sequence shown here is derived from an EMBL/GenBank/DDBJ whole genome shotgun (WGS) entry which is preliminary data.</text>
</comment>
<feature type="transmembrane region" description="Helical" evidence="1">
    <location>
        <begin position="45"/>
        <end position="65"/>
    </location>
</feature>
<evidence type="ECO:0000313" key="3">
    <source>
        <dbReference type="Proteomes" id="UP000073492"/>
    </source>
</evidence>
<name>A0A139IPE9_9PEZI</name>
<proteinExistence type="predicted"/>
<protein>
    <submittedName>
        <fullName evidence="2">Uncharacterized protein</fullName>
    </submittedName>
</protein>
<evidence type="ECO:0000313" key="2">
    <source>
        <dbReference type="EMBL" id="KXT16472.1"/>
    </source>
</evidence>
<reference evidence="2 3" key="1">
    <citation type="submission" date="2015-07" db="EMBL/GenBank/DDBJ databases">
        <title>Comparative genomics of the Sigatoka disease complex on banana suggests a link between parallel evolutionary changes in Pseudocercospora fijiensis and Pseudocercospora eumusae and increased virulence on the banana host.</title>
        <authorList>
            <person name="Chang T.-C."/>
            <person name="Salvucci A."/>
            <person name="Crous P.W."/>
            <person name="Stergiopoulos I."/>
        </authorList>
    </citation>
    <scope>NUCLEOTIDE SEQUENCE [LARGE SCALE GENOMIC DNA]</scope>
    <source>
        <strain evidence="2 3">CBS 116634</strain>
    </source>
</reference>
<gene>
    <name evidence="2" type="ORF">AC579_1760</name>
</gene>
<keyword evidence="3" id="KW-1185">Reference proteome</keyword>
<dbReference type="Proteomes" id="UP000073492">
    <property type="component" value="Unassembled WGS sequence"/>
</dbReference>
<evidence type="ECO:0000256" key="1">
    <source>
        <dbReference type="SAM" id="Phobius"/>
    </source>
</evidence>